<comment type="caution">
    <text evidence="4">The sequence shown here is derived from an EMBL/GenBank/DDBJ whole genome shotgun (WGS) entry which is preliminary data.</text>
</comment>
<dbReference type="CDD" id="cd00093">
    <property type="entry name" value="HTH_XRE"/>
    <property type="match status" value="1"/>
</dbReference>
<evidence type="ECO:0000313" key="4">
    <source>
        <dbReference type="EMBL" id="PND47620.1"/>
    </source>
</evidence>
<feature type="transmembrane region" description="Helical" evidence="2">
    <location>
        <begin position="83"/>
        <end position="105"/>
    </location>
</feature>
<dbReference type="InterPro" id="IPR001387">
    <property type="entry name" value="Cro/C1-type_HTH"/>
</dbReference>
<dbReference type="SMART" id="SM00530">
    <property type="entry name" value="HTH_XRE"/>
    <property type="match status" value="1"/>
</dbReference>
<sequence>MNIGELLKAYRKNSGFTQEEVANKIQVSRATVSSWETGRTFPDIEKIINLSDLCHVSLDQLLREEPRIMENIKTERKRLKHYLLIKKIAMGLVAILCVYHLFWLVTIHPKNQKLSNWQVTESGYVMTKNDYTFSAQKIDYLRALTQRNIVISTQNQAPFKMILKGDSLYVLVFKTNAKEKGGSSINPPKDFHFMAKMKKDSINDLEFEHYEGSISAKKAKAFIKSNQSSFNQEYHTLDSVWQTVNK</sequence>
<accession>A0A2N8LBT3</accession>
<proteinExistence type="predicted"/>
<keyword evidence="2" id="KW-0812">Transmembrane</keyword>
<dbReference type="PROSITE" id="PS50943">
    <property type="entry name" value="HTH_CROC1"/>
    <property type="match status" value="1"/>
</dbReference>
<dbReference type="Gene3D" id="1.10.260.40">
    <property type="entry name" value="lambda repressor-like DNA-binding domains"/>
    <property type="match status" value="1"/>
</dbReference>
<evidence type="ECO:0000256" key="1">
    <source>
        <dbReference type="ARBA" id="ARBA00023125"/>
    </source>
</evidence>
<dbReference type="PANTHER" id="PTHR46558:SF15">
    <property type="entry name" value="HELIX-TURN-HELIX DOMAIN PROTEIN"/>
    <property type="match status" value="1"/>
</dbReference>
<dbReference type="Pfam" id="PF01381">
    <property type="entry name" value="HTH_3"/>
    <property type="match status" value="1"/>
</dbReference>
<protein>
    <submittedName>
        <fullName evidence="4">Transcriptional regulator</fullName>
    </submittedName>
</protein>
<name>A0A2N8LBT3_9STRE</name>
<dbReference type="PANTHER" id="PTHR46558">
    <property type="entry name" value="TRACRIPTIONAL REGULATORY PROTEIN-RELATED-RELATED"/>
    <property type="match status" value="1"/>
</dbReference>
<organism evidence="4 5">
    <name type="scientific">Streptococcus penaeicida</name>
    <dbReference type="NCBI Taxonomy" id="1765960"/>
    <lineage>
        <taxon>Bacteria</taxon>
        <taxon>Bacillati</taxon>
        <taxon>Bacillota</taxon>
        <taxon>Bacilli</taxon>
        <taxon>Lactobacillales</taxon>
        <taxon>Streptococcaceae</taxon>
        <taxon>Streptococcus</taxon>
    </lineage>
</organism>
<keyword evidence="2" id="KW-1133">Transmembrane helix</keyword>
<dbReference type="RefSeq" id="WP_102777560.1">
    <property type="nucleotide sequence ID" value="NZ_CBCSGP010000013.1"/>
</dbReference>
<evidence type="ECO:0000313" key="5">
    <source>
        <dbReference type="Proteomes" id="UP000235963"/>
    </source>
</evidence>
<feature type="domain" description="HTH cro/C1-type" evidence="3">
    <location>
        <begin position="7"/>
        <end position="61"/>
    </location>
</feature>
<keyword evidence="1" id="KW-0238">DNA-binding</keyword>
<dbReference type="EMBL" id="LOCM01000023">
    <property type="protein sequence ID" value="PND47620.1"/>
    <property type="molecule type" value="Genomic_DNA"/>
</dbReference>
<gene>
    <name evidence="4" type="ORF">AT575_05775</name>
</gene>
<keyword evidence="5" id="KW-1185">Reference proteome</keyword>
<dbReference type="AlphaFoldDB" id="A0A2N8LBT3"/>
<dbReference type="InterPro" id="IPR010982">
    <property type="entry name" value="Lambda_DNA-bd_dom_sf"/>
</dbReference>
<dbReference type="SUPFAM" id="SSF47413">
    <property type="entry name" value="lambda repressor-like DNA-binding domains"/>
    <property type="match status" value="1"/>
</dbReference>
<evidence type="ECO:0000256" key="2">
    <source>
        <dbReference type="SAM" id="Phobius"/>
    </source>
</evidence>
<dbReference type="OrthoDB" id="9805856at2"/>
<reference evidence="4 5" key="1">
    <citation type="submission" date="2015-12" db="EMBL/GenBank/DDBJ databases">
        <title>Streptococcus penaeicida sp. nov.</title>
        <authorList>
            <person name="Gomez-Gil B."/>
            <person name="Morales-Covarrubias M."/>
        </authorList>
    </citation>
    <scope>NUCLEOTIDE SEQUENCE [LARGE SCALE GENOMIC DNA]</scope>
    <source>
        <strain evidence="4 5">CAIM 1838</strain>
    </source>
</reference>
<dbReference type="GO" id="GO:0003677">
    <property type="term" value="F:DNA binding"/>
    <property type="evidence" value="ECO:0007669"/>
    <property type="project" value="UniProtKB-KW"/>
</dbReference>
<keyword evidence="2" id="KW-0472">Membrane</keyword>
<evidence type="ECO:0000259" key="3">
    <source>
        <dbReference type="PROSITE" id="PS50943"/>
    </source>
</evidence>
<dbReference type="Proteomes" id="UP000235963">
    <property type="component" value="Unassembled WGS sequence"/>
</dbReference>